<proteinExistence type="predicted"/>
<dbReference type="PANTHER" id="PTHR38462">
    <property type="entry name" value="EXONUCLEASE-LIKE PROTEIN"/>
    <property type="match status" value="1"/>
</dbReference>
<dbReference type="PANTHER" id="PTHR38462:SF1">
    <property type="entry name" value="YPRB RIBONUCLEASE H-LIKE DOMAIN-CONTAINING PROTEIN"/>
    <property type="match status" value="1"/>
</dbReference>
<accession>A0A101J0T8</accession>
<dbReference type="InterPro" id="IPR036397">
    <property type="entry name" value="RNaseH_sf"/>
</dbReference>
<comment type="caution">
    <text evidence="2">The sequence shown here is derived from an EMBL/GenBank/DDBJ whole genome shotgun (WGS) entry which is preliminary data.</text>
</comment>
<keyword evidence="2" id="KW-0378">Hydrolase</keyword>
<evidence type="ECO:0000313" key="3">
    <source>
        <dbReference type="Proteomes" id="UP000054598"/>
    </source>
</evidence>
<dbReference type="PATRIC" id="fig|2198.3.peg.2192"/>
<feature type="domain" description="YprB ribonuclease H-like" evidence="1">
    <location>
        <begin position="197"/>
        <end position="363"/>
    </location>
</feature>
<dbReference type="AlphaFoldDB" id="A0A101J0T8"/>
<reference evidence="3" key="1">
    <citation type="journal article" date="2015" name="MBio">
        <title>Genome-Resolved Metagenomic Analysis Reveals Roles for Candidate Phyla and Other Microbial Community Members in Biogeochemical Transformations in Oil Reservoirs.</title>
        <authorList>
            <person name="Hu P."/>
            <person name="Tom L."/>
            <person name="Singh A."/>
            <person name="Thomas B.C."/>
            <person name="Baker B.J."/>
            <person name="Piceno Y.M."/>
            <person name="Andersen G.L."/>
            <person name="Banfield J.F."/>
        </authorList>
    </citation>
    <scope>NUCLEOTIDE SEQUENCE [LARGE SCALE GENOMIC DNA]</scope>
</reference>
<dbReference type="Proteomes" id="UP000054598">
    <property type="component" value="Unassembled WGS sequence"/>
</dbReference>
<gene>
    <name evidence="2" type="ORF">XE10_0281</name>
</gene>
<dbReference type="Gene3D" id="3.30.420.10">
    <property type="entry name" value="Ribonuclease H-like superfamily/Ribonuclease H"/>
    <property type="match status" value="1"/>
</dbReference>
<evidence type="ECO:0000313" key="2">
    <source>
        <dbReference type="EMBL" id="KUL04930.1"/>
    </source>
</evidence>
<dbReference type="InterPro" id="IPR038720">
    <property type="entry name" value="YprB_RNase_H-like_dom"/>
</dbReference>
<keyword evidence="2" id="KW-0540">Nuclease</keyword>
<dbReference type="GO" id="GO:0004527">
    <property type="term" value="F:exonuclease activity"/>
    <property type="evidence" value="ECO:0007669"/>
    <property type="project" value="UniProtKB-KW"/>
</dbReference>
<sequence>MNAGRIQPSVDRMVCPFDQAGRLWRGRVDRAGEYDLVGGSGVSAPAPWSSFICRSDYDRARRLRDDLVAGYRGRAFEDVFCGREVACPSGACYVLESRDAMDLDGRDPDRAAAAILADLTLVHGIGEVTERRLKGRGYRTLADLARHPLYRREAARLLDSVAGGNTRDLVEEIGRRHRRSDPLLLEASRFHAPEDFVFLDIETLGLFSRPIILIGLARVGDGSITTRQYLLRSVVEEEAALTAVLPDLEADGAALVTFNGRAFDLPYIRERLAYYGIPADLDMPHFDVLHFARRRWKDSFATCRLSALETEVLGVGRENEVPGRMVPEFYDAYQRTGNPGPLVPVVEHNRQDLISLARLFALLRGDGDGGA</sequence>
<dbReference type="EMBL" id="LGHE01000018">
    <property type="protein sequence ID" value="KUL04930.1"/>
    <property type="molecule type" value="Genomic_DNA"/>
</dbReference>
<dbReference type="Pfam" id="PF13482">
    <property type="entry name" value="RNase_H_2"/>
    <property type="match status" value="1"/>
</dbReference>
<dbReference type="InterPro" id="IPR012337">
    <property type="entry name" value="RNaseH-like_sf"/>
</dbReference>
<organism evidence="2 3">
    <name type="scientific">Methanoculleus marisnigri</name>
    <dbReference type="NCBI Taxonomy" id="2198"/>
    <lineage>
        <taxon>Archaea</taxon>
        <taxon>Methanobacteriati</taxon>
        <taxon>Methanobacteriota</taxon>
        <taxon>Stenosarchaea group</taxon>
        <taxon>Methanomicrobia</taxon>
        <taxon>Methanomicrobiales</taxon>
        <taxon>Methanomicrobiaceae</taxon>
        <taxon>Methanoculleus</taxon>
    </lineage>
</organism>
<name>A0A101J0T8_9EURY</name>
<protein>
    <submittedName>
        <fullName evidence="2">Exonuclease-like protein</fullName>
    </submittedName>
</protein>
<keyword evidence="2" id="KW-0269">Exonuclease</keyword>
<evidence type="ECO:0000259" key="1">
    <source>
        <dbReference type="Pfam" id="PF13482"/>
    </source>
</evidence>
<dbReference type="SUPFAM" id="SSF53098">
    <property type="entry name" value="Ribonuclease H-like"/>
    <property type="match status" value="1"/>
</dbReference>
<dbReference type="GO" id="GO:0003676">
    <property type="term" value="F:nucleic acid binding"/>
    <property type="evidence" value="ECO:0007669"/>
    <property type="project" value="InterPro"/>
</dbReference>